<reference evidence="1" key="1">
    <citation type="submission" date="2019-11" db="EMBL/GenBank/DDBJ databases">
        <title>Nori genome reveals adaptations in red seaweeds to the harsh intertidal environment.</title>
        <authorList>
            <person name="Wang D."/>
            <person name="Mao Y."/>
        </authorList>
    </citation>
    <scope>NUCLEOTIDE SEQUENCE</scope>
    <source>
        <tissue evidence="1">Gametophyte</tissue>
    </source>
</reference>
<keyword evidence="2" id="KW-1185">Reference proteome</keyword>
<accession>A0ACC3BPW0</accession>
<sequence>MPPYPPTRRRNGVVRPSMVGAVPTVTGAGGGEEPDGDGLPVALKDFMPSLSTILGSSPLSPNLRSTRRKPPLPPSLGPTPPPVAAAAASSGELGGVKAKASRGSGKAASAASLRAATKPDPDEAALESDDGAMADGDAEVGGGAKLGGGSKAGSSTKAGRAKASGDDKAGGDIKWGGDIKAGGDVKAVTSEKADTADNTATDGKAITGGQAGTSGKTGAGGKACASVKAGAGAKARAEADGTPSASGRNGKRRHGRAESVDEGEVADKLKRARTAAAAAPAGGAGARDARGRVVELARATALRLLDVCHAKEARFRAVTRCTRVTADGDRLRNDAISAYRFLVSTWCKVQITAAGGSAEDEAAFFRKIIAKGHARMFAMMQLGSAQRDMAVLRRALDAAAGSGKGVSLSPEMAKAAASVVERFAAATSYNDNLAKMHIDDVGQECNVS</sequence>
<evidence type="ECO:0000313" key="1">
    <source>
        <dbReference type="EMBL" id="KAK1859958.1"/>
    </source>
</evidence>
<dbReference type="EMBL" id="CM020618">
    <property type="protein sequence ID" value="KAK1859958.1"/>
    <property type="molecule type" value="Genomic_DNA"/>
</dbReference>
<dbReference type="Proteomes" id="UP000798662">
    <property type="component" value="Chromosome 1"/>
</dbReference>
<proteinExistence type="predicted"/>
<gene>
    <name evidence="1" type="ORF">I4F81_002550</name>
</gene>
<comment type="caution">
    <text evidence="1">The sequence shown here is derived from an EMBL/GenBank/DDBJ whole genome shotgun (WGS) entry which is preliminary data.</text>
</comment>
<protein>
    <submittedName>
        <fullName evidence="1">Uncharacterized protein</fullName>
    </submittedName>
</protein>
<organism evidence="1 2">
    <name type="scientific">Pyropia yezoensis</name>
    <name type="common">Susabi-nori</name>
    <name type="synonym">Porphyra yezoensis</name>
    <dbReference type="NCBI Taxonomy" id="2788"/>
    <lineage>
        <taxon>Eukaryota</taxon>
        <taxon>Rhodophyta</taxon>
        <taxon>Bangiophyceae</taxon>
        <taxon>Bangiales</taxon>
        <taxon>Bangiaceae</taxon>
        <taxon>Pyropia</taxon>
    </lineage>
</organism>
<name>A0ACC3BPW0_PYRYE</name>
<evidence type="ECO:0000313" key="2">
    <source>
        <dbReference type="Proteomes" id="UP000798662"/>
    </source>
</evidence>